<dbReference type="Proteomes" id="UP000077381">
    <property type="component" value="Unassembled WGS sequence"/>
</dbReference>
<gene>
    <name evidence="1" type="ORF">STSP_31270</name>
</gene>
<organism evidence="1 2">
    <name type="scientific">Streptomyces jeddahensis</name>
    <dbReference type="NCBI Taxonomy" id="1716141"/>
    <lineage>
        <taxon>Bacteria</taxon>
        <taxon>Bacillati</taxon>
        <taxon>Actinomycetota</taxon>
        <taxon>Actinomycetes</taxon>
        <taxon>Kitasatosporales</taxon>
        <taxon>Streptomycetaceae</taxon>
        <taxon>Streptomyces</taxon>
    </lineage>
</organism>
<dbReference type="AlphaFoldDB" id="A0A177HS76"/>
<dbReference type="EMBL" id="LOHS01000076">
    <property type="protein sequence ID" value="OAH13449.1"/>
    <property type="molecule type" value="Genomic_DNA"/>
</dbReference>
<keyword evidence="2" id="KW-1185">Reference proteome</keyword>
<comment type="caution">
    <text evidence="1">The sequence shown here is derived from an EMBL/GenBank/DDBJ whole genome shotgun (WGS) entry which is preliminary data.</text>
</comment>
<evidence type="ECO:0000313" key="1">
    <source>
        <dbReference type="EMBL" id="OAH13449.1"/>
    </source>
</evidence>
<evidence type="ECO:0000313" key="2">
    <source>
        <dbReference type="Proteomes" id="UP000077381"/>
    </source>
</evidence>
<accession>A0A177HS76</accession>
<name>A0A177HS76_9ACTN</name>
<reference evidence="1 2" key="1">
    <citation type="submission" date="2015-12" db="EMBL/GenBank/DDBJ databases">
        <title>Genome sequence of Streptomyces sp. G25.</title>
        <authorList>
            <person name="Poehlein A."/>
            <person name="Roettig A."/>
            <person name="Hiessl S."/>
            <person name="Hauschild P."/>
            <person name="Schauer J."/>
            <person name="Madkour M.H."/>
            <person name="Al-Ansari A.M."/>
            <person name="Almakishah N.H."/>
            <person name="Steinbuechel A."/>
            <person name="Daniel R."/>
        </authorList>
    </citation>
    <scope>NUCLEOTIDE SEQUENCE [LARGE SCALE GENOMIC DNA]</scope>
    <source>
        <strain evidence="2">G25(2015)</strain>
    </source>
</reference>
<protein>
    <submittedName>
        <fullName evidence="1">Uncharacterized protein</fullName>
    </submittedName>
</protein>
<proteinExistence type="predicted"/>
<sequence>MTSSPSVFSTVTRLPPLDSDRHAVVTQDGRIALTAHEFDGRLGWRVPAGRARVQQDVARLDDPPPVQATSREWTIRT</sequence>
<dbReference type="PATRIC" id="fig|1716141.3.peg.3286"/>